<keyword evidence="2" id="KW-1185">Reference proteome</keyword>
<reference evidence="1" key="1">
    <citation type="journal article" date="2010" name="Science">
        <title>Plasticity of animal genome architecture unmasked by rapid evolution of a pelagic tunicate.</title>
        <authorList>
            <person name="Denoeud F."/>
            <person name="Henriet S."/>
            <person name="Mungpakdee S."/>
            <person name="Aury J.M."/>
            <person name="Da Silva C."/>
            <person name="Brinkmann H."/>
            <person name="Mikhaleva J."/>
            <person name="Olsen L.C."/>
            <person name="Jubin C."/>
            <person name="Canestro C."/>
            <person name="Bouquet J.M."/>
            <person name="Danks G."/>
            <person name="Poulain J."/>
            <person name="Campsteijn C."/>
            <person name="Adamski M."/>
            <person name="Cross I."/>
            <person name="Yadetie F."/>
            <person name="Muffato M."/>
            <person name="Louis A."/>
            <person name="Butcher S."/>
            <person name="Tsagkogeorga G."/>
            <person name="Konrad A."/>
            <person name="Singh S."/>
            <person name="Jensen M.F."/>
            <person name="Cong E.H."/>
            <person name="Eikeseth-Otteraa H."/>
            <person name="Noel B."/>
            <person name="Anthouard V."/>
            <person name="Porcel B.M."/>
            <person name="Kachouri-Lafond R."/>
            <person name="Nishino A."/>
            <person name="Ugolini M."/>
            <person name="Chourrout P."/>
            <person name="Nishida H."/>
            <person name="Aasland R."/>
            <person name="Huzurbazar S."/>
            <person name="Westhof E."/>
            <person name="Delsuc F."/>
            <person name="Lehrach H."/>
            <person name="Reinhardt R."/>
            <person name="Weissenbach J."/>
            <person name="Roy S.W."/>
            <person name="Artiguenave F."/>
            <person name="Postlethwait J.H."/>
            <person name="Manak J.R."/>
            <person name="Thompson E.M."/>
            <person name="Jaillon O."/>
            <person name="Du Pasquier L."/>
            <person name="Boudinot P."/>
            <person name="Liberles D.A."/>
            <person name="Volff J.N."/>
            <person name="Philippe H."/>
            <person name="Lenhard B."/>
            <person name="Roest Crollius H."/>
            <person name="Wincker P."/>
            <person name="Chourrout D."/>
        </authorList>
    </citation>
    <scope>NUCLEOTIDE SEQUENCE [LARGE SCALE GENOMIC DNA]</scope>
</reference>
<dbReference type="EMBL" id="FN653020">
    <property type="protein sequence ID" value="CBY23322.1"/>
    <property type="molecule type" value="Genomic_DNA"/>
</dbReference>
<dbReference type="AlphaFoldDB" id="E4X0M3"/>
<dbReference type="InParanoid" id="E4X0M3"/>
<gene>
    <name evidence="1" type="ORF">GSOID_T00015260001</name>
</gene>
<name>E4X0M3_OIKDI</name>
<dbReference type="Proteomes" id="UP000001307">
    <property type="component" value="Unassembled WGS sequence"/>
</dbReference>
<sequence>MNAQLKSTYQKSFLGMTPGSKKLLQSSSSSIIRTKNTESRENYVNLTLDERIKEPHTRYGCNKKKHISARGAVPGRVPSQPLIHATQATIEKTPMYQTQFCGVNESSTLSKIY</sequence>
<dbReference type="OrthoDB" id="5984625at2759"/>
<proteinExistence type="predicted"/>
<protein>
    <submittedName>
        <fullName evidence="1">Uncharacterized protein</fullName>
    </submittedName>
</protein>
<evidence type="ECO:0000313" key="1">
    <source>
        <dbReference type="EMBL" id="CBY23322.1"/>
    </source>
</evidence>
<accession>E4X0M3</accession>
<evidence type="ECO:0000313" key="2">
    <source>
        <dbReference type="Proteomes" id="UP000001307"/>
    </source>
</evidence>
<organism evidence="1">
    <name type="scientific">Oikopleura dioica</name>
    <name type="common">Tunicate</name>
    <dbReference type="NCBI Taxonomy" id="34765"/>
    <lineage>
        <taxon>Eukaryota</taxon>
        <taxon>Metazoa</taxon>
        <taxon>Chordata</taxon>
        <taxon>Tunicata</taxon>
        <taxon>Appendicularia</taxon>
        <taxon>Copelata</taxon>
        <taxon>Oikopleuridae</taxon>
        <taxon>Oikopleura</taxon>
    </lineage>
</organism>